<dbReference type="PROSITE" id="PS00213">
    <property type="entry name" value="LIPOCALIN"/>
    <property type="match status" value="1"/>
</dbReference>
<dbReference type="PIRSF" id="PIRSF500204">
    <property type="entry name" value="RBP_purpurin"/>
    <property type="match status" value="1"/>
</dbReference>
<feature type="domain" description="Lipocalin/cytosolic fatty-acid binding" evidence="13">
    <location>
        <begin position="36"/>
        <end position="155"/>
    </location>
</feature>
<dbReference type="InterPro" id="IPR022272">
    <property type="entry name" value="Lipocalin_CS"/>
</dbReference>
<sequence length="193" mass="21895">MLRYAVSLCFLALAWAQDCQVSNFQVVQNFDRNRYAGTWYAVAKKDPEGLFLIDDIVAQFIVAQDGTMTATAQGRVNILNNWNTCAHMIATFEETGEPAKFRMKYWGAAAYLQTGNDNHWVIDTDYDNYAVHYSCRLLDEDGSCLDSYSFIFSRHITGLRAEDQPKVTQKKAELCLLGKYRRVPHNGESGAPK</sequence>
<keyword evidence="6" id="KW-0683">Retinol-binding</keyword>
<evidence type="ECO:0000256" key="5">
    <source>
        <dbReference type="ARBA" id="ARBA00022990"/>
    </source>
</evidence>
<dbReference type="GeneTree" id="ENSGT00510000047107"/>
<evidence type="ECO:0000256" key="11">
    <source>
        <dbReference type="PIRSR" id="PIRSR036893-51"/>
    </source>
</evidence>
<evidence type="ECO:0000256" key="6">
    <source>
        <dbReference type="ARBA" id="ARBA00023072"/>
    </source>
</evidence>
<evidence type="ECO:0000256" key="2">
    <source>
        <dbReference type="ARBA" id="ARBA00006889"/>
    </source>
</evidence>
<dbReference type="Proteomes" id="UP000264820">
    <property type="component" value="Unplaced"/>
</dbReference>
<evidence type="ECO:0000256" key="1">
    <source>
        <dbReference type="ARBA" id="ARBA00004613"/>
    </source>
</evidence>
<dbReference type="InterPro" id="IPR012674">
    <property type="entry name" value="Calycin"/>
</dbReference>
<dbReference type="InterPro" id="IPR002449">
    <property type="entry name" value="Retinol-bd/Purpurin"/>
</dbReference>
<organism evidence="14 15">
    <name type="scientific">Hippocampus comes</name>
    <name type="common">Tiger tail seahorse</name>
    <dbReference type="NCBI Taxonomy" id="109280"/>
    <lineage>
        <taxon>Eukaryota</taxon>
        <taxon>Metazoa</taxon>
        <taxon>Chordata</taxon>
        <taxon>Craniata</taxon>
        <taxon>Vertebrata</taxon>
        <taxon>Euteleostomi</taxon>
        <taxon>Actinopterygii</taxon>
        <taxon>Neopterygii</taxon>
        <taxon>Teleostei</taxon>
        <taxon>Neoteleostei</taxon>
        <taxon>Acanthomorphata</taxon>
        <taxon>Syngnathiaria</taxon>
        <taxon>Syngnathiformes</taxon>
        <taxon>Syngnathoidei</taxon>
        <taxon>Syngnathidae</taxon>
        <taxon>Hippocampus</taxon>
    </lineage>
</organism>
<comment type="subcellular location">
    <subcellularLocation>
        <location evidence="1">Secreted</location>
    </subcellularLocation>
</comment>
<keyword evidence="15" id="KW-1185">Reference proteome</keyword>
<evidence type="ECO:0000256" key="10">
    <source>
        <dbReference type="PIRNR" id="PIRNR036893"/>
    </source>
</evidence>
<dbReference type="Ensembl" id="ENSHCOT00000011361.1">
    <property type="protein sequence ID" value="ENSHCOP00000018406.1"/>
    <property type="gene ID" value="ENSHCOG00000002918.1"/>
</dbReference>
<reference evidence="14" key="1">
    <citation type="submission" date="2025-08" db="UniProtKB">
        <authorList>
            <consortium name="Ensembl"/>
        </authorList>
    </citation>
    <scope>IDENTIFICATION</scope>
</reference>
<dbReference type="FunFam" id="2.40.128.20:FF:000004">
    <property type="entry name" value="Retinol-binding protein 4"/>
    <property type="match status" value="1"/>
</dbReference>
<keyword evidence="5" id="KW-0007">Acetylation</keyword>
<feature type="signal peptide" evidence="10">
    <location>
        <begin position="1"/>
        <end position="16"/>
    </location>
</feature>
<keyword evidence="3" id="KW-0813">Transport</keyword>
<dbReference type="PANTHER" id="PTHR11873">
    <property type="entry name" value="RETINOL-BINDING PROTEIN 4"/>
    <property type="match status" value="1"/>
</dbReference>
<evidence type="ECO:0000256" key="9">
    <source>
        <dbReference type="ARBA" id="ARBA00082024"/>
    </source>
</evidence>
<comment type="function">
    <text evidence="8">RBP delivers retinol from the liver stores to the peripheral tissues. In plasma, the RBP-retinol complex interacts with transthyretin, this prevents its loss by filtration through the kidney glomeruli.</text>
</comment>
<dbReference type="InterPro" id="IPR000566">
    <property type="entry name" value="Lipocln_cytosolic_FA-bd_dom"/>
</dbReference>
<dbReference type="PIRSF" id="PIRSF036893">
    <property type="entry name" value="Lipocalin_ApoD"/>
    <property type="match status" value="1"/>
</dbReference>
<dbReference type="Gene3D" id="2.40.128.20">
    <property type="match status" value="1"/>
</dbReference>
<dbReference type="GO" id="GO:0034632">
    <property type="term" value="F:retinol transmembrane transporter activity"/>
    <property type="evidence" value="ECO:0007669"/>
    <property type="project" value="InterPro"/>
</dbReference>
<dbReference type="GO" id="GO:0001889">
    <property type="term" value="P:liver development"/>
    <property type="evidence" value="ECO:0007669"/>
    <property type="project" value="Ensembl"/>
</dbReference>
<dbReference type="Pfam" id="PF00061">
    <property type="entry name" value="Lipocalin"/>
    <property type="match status" value="1"/>
</dbReference>
<reference evidence="14" key="2">
    <citation type="submission" date="2025-09" db="UniProtKB">
        <authorList>
            <consortium name="Ensembl"/>
        </authorList>
    </citation>
    <scope>IDENTIFICATION</scope>
</reference>
<name>A0A3Q2YJP7_HIPCM</name>
<keyword evidence="10" id="KW-0732">Signal</keyword>
<evidence type="ECO:0000256" key="12">
    <source>
        <dbReference type="RuleBase" id="RU003695"/>
    </source>
</evidence>
<proteinExistence type="inferred from homology"/>
<feature type="binding site" evidence="11">
    <location>
        <position position="113"/>
    </location>
    <ligand>
        <name>substrate</name>
    </ligand>
</feature>
<dbReference type="GO" id="GO:0060417">
    <property type="term" value="C:yolk"/>
    <property type="evidence" value="ECO:0007669"/>
    <property type="project" value="UniProtKB-ARBA"/>
</dbReference>
<evidence type="ECO:0000313" key="15">
    <source>
        <dbReference type="Proteomes" id="UP000264820"/>
    </source>
</evidence>
<evidence type="ECO:0000256" key="4">
    <source>
        <dbReference type="ARBA" id="ARBA00022525"/>
    </source>
</evidence>
<dbReference type="GO" id="GO:0019841">
    <property type="term" value="F:retinol binding"/>
    <property type="evidence" value="ECO:0007669"/>
    <property type="project" value="UniProtKB-KW"/>
</dbReference>
<accession>A0A3Q2YJP7</accession>
<protein>
    <recommendedName>
        <fullName evidence="9">Plasma retinol-binding protein II</fullName>
    </recommendedName>
</protein>
<evidence type="ECO:0000256" key="7">
    <source>
        <dbReference type="ARBA" id="ARBA00023157"/>
    </source>
</evidence>
<evidence type="ECO:0000313" key="14">
    <source>
        <dbReference type="Ensembl" id="ENSHCOP00000018406.1"/>
    </source>
</evidence>
<dbReference type="OMA" id="KYWGMAS"/>
<evidence type="ECO:0000256" key="3">
    <source>
        <dbReference type="ARBA" id="ARBA00022448"/>
    </source>
</evidence>
<comment type="similarity">
    <text evidence="2 10 12">Belongs to the calycin superfamily. Lipocalin family.</text>
</comment>
<feature type="chain" id="PRO_5018383801" description="Plasma retinol-binding protein II" evidence="10">
    <location>
        <begin position="17"/>
        <end position="193"/>
    </location>
</feature>
<dbReference type="SUPFAM" id="SSF50814">
    <property type="entry name" value="Lipocalins"/>
    <property type="match status" value="1"/>
</dbReference>
<dbReference type="PRINTS" id="PR01174">
    <property type="entry name" value="RETINOLBNDNG"/>
</dbReference>
<dbReference type="GO" id="GO:0032526">
    <property type="term" value="P:response to retinoic acid"/>
    <property type="evidence" value="ECO:0007669"/>
    <property type="project" value="Ensembl"/>
</dbReference>
<keyword evidence="4" id="KW-0964">Secreted</keyword>
<dbReference type="AlphaFoldDB" id="A0A3Q2YJP7"/>
<evidence type="ECO:0000256" key="8">
    <source>
        <dbReference type="ARBA" id="ARBA00054865"/>
    </source>
</evidence>
<dbReference type="GO" id="GO:0005615">
    <property type="term" value="C:extracellular space"/>
    <property type="evidence" value="ECO:0007669"/>
    <property type="project" value="TreeGrafter"/>
</dbReference>
<dbReference type="PANTHER" id="PTHR11873:SF2">
    <property type="entry name" value="RETINOL-BINDING PROTEIN 4"/>
    <property type="match status" value="1"/>
</dbReference>
<evidence type="ECO:0000259" key="13">
    <source>
        <dbReference type="Pfam" id="PF00061"/>
    </source>
</evidence>
<dbReference type="InterPro" id="IPR022271">
    <property type="entry name" value="Lipocalin_ApoD"/>
</dbReference>
<dbReference type="STRING" id="109280.ENSHCOP00000018406"/>
<keyword evidence="7" id="KW-1015">Disulfide bond</keyword>